<keyword evidence="8 12" id="KW-1133">Transmembrane helix</keyword>
<dbReference type="EMBL" id="BAABME010015802">
    <property type="protein sequence ID" value="GAA0143028.1"/>
    <property type="molecule type" value="Genomic_DNA"/>
</dbReference>
<evidence type="ECO:0000256" key="6">
    <source>
        <dbReference type="ARBA" id="ARBA00022723"/>
    </source>
</evidence>
<evidence type="ECO:0000256" key="7">
    <source>
        <dbReference type="ARBA" id="ARBA00022833"/>
    </source>
</evidence>
<dbReference type="Gene3D" id="3.30.40.10">
    <property type="entry name" value="Zinc/RING finger domain, C3HC4 (zinc finger)"/>
    <property type="match status" value="1"/>
</dbReference>
<comment type="subcellular location">
    <subcellularLocation>
        <location evidence="2">Membrane</location>
        <topology evidence="2">Single-pass membrane protein</topology>
    </subcellularLocation>
</comment>
<dbReference type="EC" id="2.3.2.27" evidence="3"/>
<dbReference type="PANTHER" id="PTHR46905">
    <property type="entry name" value="RING-H2 FINGER PROTEIN ATL78"/>
    <property type="match status" value="1"/>
</dbReference>
<feature type="domain" description="RING-type" evidence="13">
    <location>
        <begin position="138"/>
        <end position="180"/>
    </location>
</feature>
<accession>A0AAV3NZ48</accession>
<name>A0AAV3NZ48_LITER</name>
<dbReference type="FunFam" id="3.30.40.10:FF:000632">
    <property type="entry name" value="RING-H2 finger protein ATL73"/>
    <property type="match status" value="1"/>
</dbReference>
<dbReference type="AlphaFoldDB" id="A0AAV3NZ48"/>
<keyword evidence="6" id="KW-0479">Metal-binding</keyword>
<comment type="catalytic activity">
    <reaction evidence="1">
        <text>S-ubiquitinyl-[E2 ubiquitin-conjugating enzyme]-L-cysteine + [acceptor protein]-L-lysine = [E2 ubiquitin-conjugating enzyme]-L-cysteine + N(6)-ubiquitinyl-[acceptor protein]-L-lysine.</text>
        <dbReference type="EC" id="2.3.2.27"/>
    </reaction>
</comment>
<evidence type="ECO:0000313" key="15">
    <source>
        <dbReference type="Proteomes" id="UP001454036"/>
    </source>
</evidence>
<keyword evidence="11" id="KW-0863">Zinc-finger</keyword>
<evidence type="ECO:0000259" key="13">
    <source>
        <dbReference type="PROSITE" id="PS50089"/>
    </source>
</evidence>
<evidence type="ECO:0000256" key="11">
    <source>
        <dbReference type="PROSITE-ProRule" id="PRU00175"/>
    </source>
</evidence>
<protein>
    <recommendedName>
        <fullName evidence="3">RING-type E3 ubiquitin transferase</fullName>
        <ecNumber evidence="3">2.3.2.27</ecNumber>
    </recommendedName>
</protein>
<dbReference type="PROSITE" id="PS50089">
    <property type="entry name" value="ZF_RING_2"/>
    <property type="match status" value="1"/>
</dbReference>
<dbReference type="GO" id="GO:0061630">
    <property type="term" value="F:ubiquitin protein ligase activity"/>
    <property type="evidence" value="ECO:0007669"/>
    <property type="project" value="UniProtKB-EC"/>
</dbReference>
<evidence type="ECO:0000256" key="9">
    <source>
        <dbReference type="ARBA" id="ARBA00023136"/>
    </source>
</evidence>
<keyword evidence="5 12" id="KW-0812">Transmembrane</keyword>
<dbReference type="Proteomes" id="UP001454036">
    <property type="component" value="Unassembled WGS sequence"/>
</dbReference>
<organism evidence="14 15">
    <name type="scientific">Lithospermum erythrorhizon</name>
    <name type="common">Purple gromwell</name>
    <name type="synonym">Lithospermum officinale var. erythrorhizon</name>
    <dbReference type="NCBI Taxonomy" id="34254"/>
    <lineage>
        <taxon>Eukaryota</taxon>
        <taxon>Viridiplantae</taxon>
        <taxon>Streptophyta</taxon>
        <taxon>Embryophyta</taxon>
        <taxon>Tracheophyta</taxon>
        <taxon>Spermatophyta</taxon>
        <taxon>Magnoliopsida</taxon>
        <taxon>eudicotyledons</taxon>
        <taxon>Gunneridae</taxon>
        <taxon>Pentapetalae</taxon>
        <taxon>asterids</taxon>
        <taxon>lamiids</taxon>
        <taxon>Boraginales</taxon>
        <taxon>Boraginaceae</taxon>
        <taxon>Boraginoideae</taxon>
        <taxon>Lithospermeae</taxon>
        <taxon>Lithospermum</taxon>
    </lineage>
</organism>
<evidence type="ECO:0000256" key="2">
    <source>
        <dbReference type="ARBA" id="ARBA00004167"/>
    </source>
</evidence>
<keyword evidence="15" id="KW-1185">Reference proteome</keyword>
<evidence type="ECO:0000256" key="1">
    <source>
        <dbReference type="ARBA" id="ARBA00000900"/>
    </source>
</evidence>
<comment type="similarity">
    <text evidence="10">Belongs to the RING-type zinc finger family. ATL subfamily.</text>
</comment>
<evidence type="ECO:0000256" key="3">
    <source>
        <dbReference type="ARBA" id="ARBA00012483"/>
    </source>
</evidence>
<proteinExistence type="inferred from homology"/>
<dbReference type="SUPFAM" id="SSF57850">
    <property type="entry name" value="RING/U-box"/>
    <property type="match status" value="1"/>
</dbReference>
<dbReference type="SMART" id="SM00184">
    <property type="entry name" value="RING"/>
    <property type="match status" value="1"/>
</dbReference>
<evidence type="ECO:0000313" key="14">
    <source>
        <dbReference type="EMBL" id="GAA0143028.1"/>
    </source>
</evidence>
<dbReference type="InterPro" id="IPR001841">
    <property type="entry name" value="Znf_RING"/>
</dbReference>
<dbReference type="GO" id="GO:0016020">
    <property type="term" value="C:membrane"/>
    <property type="evidence" value="ECO:0007669"/>
    <property type="project" value="UniProtKB-SubCell"/>
</dbReference>
<keyword evidence="4" id="KW-0808">Transferase</keyword>
<evidence type="ECO:0000256" key="10">
    <source>
        <dbReference type="ARBA" id="ARBA00024209"/>
    </source>
</evidence>
<feature type="transmembrane region" description="Helical" evidence="12">
    <location>
        <begin position="53"/>
        <end position="78"/>
    </location>
</feature>
<reference evidence="14 15" key="1">
    <citation type="submission" date="2024-01" db="EMBL/GenBank/DDBJ databases">
        <title>The complete chloroplast genome sequence of Lithospermum erythrorhizon: insights into the phylogenetic relationship among Boraginaceae species and the maternal lineages of purple gromwells.</title>
        <authorList>
            <person name="Okada T."/>
            <person name="Watanabe K."/>
        </authorList>
    </citation>
    <scope>NUCLEOTIDE SEQUENCE [LARGE SCALE GENOMIC DNA]</scope>
</reference>
<keyword evidence="7" id="KW-0862">Zinc</keyword>
<comment type="caution">
    <text evidence="14">The sequence shown here is derived from an EMBL/GenBank/DDBJ whole genome shotgun (WGS) entry which is preliminary data.</text>
</comment>
<evidence type="ECO:0000256" key="4">
    <source>
        <dbReference type="ARBA" id="ARBA00022679"/>
    </source>
</evidence>
<dbReference type="Pfam" id="PF13639">
    <property type="entry name" value="zf-RING_2"/>
    <property type="match status" value="1"/>
</dbReference>
<evidence type="ECO:0000256" key="12">
    <source>
        <dbReference type="SAM" id="Phobius"/>
    </source>
</evidence>
<dbReference type="GO" id="GO:0016567">
    <property type="term" value="P:protein ubiquitination"/>
    <property type="evidence" value="ECO:0007669"/>
    <property type="project" value="InterPro"/>
</dbReference>
<dbReference type="InterPro" id="IPR013083">
    <property type="entry name" value="Znf_RING/FYVE/PHD"/>
</dbReference>
<gene>
    <name evidence="14" type="ORF">LIER_35669</name>
</gene>
<keyword evidence="9 12" id="KW-0472">Membrane</keyword>
<sequence length="224" mass="24412">MAISSIQETLLPFHSRKLLPSPSFNPSSSSISAMAPSSSSHYLLEPSTRVKTFHANIIMVILMLVCALICSLGLKILIKCLMRCSSLVSSNDNSRNPNNSTTLSGKLATTGIKKKALKTFPVVKYSRDLKIPGLESECVICLANFSLGEQIKLLPKCNHGFHVKCIDRWLNCHSSCPTCRHCLIETCHKIVGGACGVDLPPTANQEVIIIAPLEPESMVRNIHS</sequence>
<evidence type="ECO:0000256" key="5">
    <source>
        <dbReference type="ARBA" id="ARBA00022692"/>
    </source>
</evidence>
<dbReference type="GO" id="GO:0008270">
    <property type="term" value="F:zinc ion binding"/>
    <property type="evidence" value="ECO:0007669"/>
    <property type="project" value="UniProtKB-KW"/>
</dbReference>
<dbReference type="PANTHER" id="PTHR46905:SF7">
    <property type="entry name" value="RING-H2 FINGER PROTEIN ATL78"/>
    <property type="match status" value="1"/>
</dbReference>
<evidence type="ECO:0000256" key="8">
    <source>
        <dbReference type="ARBA" id="ARBA00022989"/>
    </source>
</evidence>
<dbReference type="InterPro" id="IPR044602">
    <property type="entry name" value="ATL10/ATL72-79-like"/>
</dbReference>